<protein>
    <submittedName>
        <fullName evidence="1">Uncharacterized protein</fullName>
    </submittedName>
</protein>
<organism evidence="1 2">
    <name type="scientific">Giardia duodenalis assemblage B</name>
    <dbReference type="NCBI Taxonomy" id="1394984"/>
    <lineage>
        <taxon>Eukaryota</taxon>
        <taxon>Metamonada</taxon>
        <taxon>Diplomonadida</taxon>
        <taxon>Hexamitidae</taxon>
        <taxon>Giardiinae</taxon>
        <taxon>Giardia</taxon>
    </lineage>
</organism>
<dbReference type="AlphaFoldDB" id="A0A132NUW2"/>
<dbReference type="Proteomes" id="UP000070089">
    <property type="component" value="Unassembled WGS sequence"/>
</dbReference>
<name>A0A132NUW2_GIAIN</name>
<dbReference type="EMBL" id="JXTI01000053">
    <property type="protein sequence ID" value="KWX13861.1"/>
    <property type="molecule type" value="Genomic_DNA"/>
</dbReference>
<dbReference type="VEuPathDB" id="GiardiaDB:QR46_2143"/>
<comment type="caution">
    <text evidence="1">The sequence shown here is derived from an EMBL/GenBank/DDBJ whole genome shotgun (WGS) entry which is preliminary data.</text>
</comment>
<sequence>MNTQLRLTGQQNECSVLSFFLSRSAVHIVAAVGNELYYGEYMRLSDLLLWA</sequence>
<evidence type="ECO:0000313" key="1">
    <source>
        <dbReference type="EMBL" id="KWX13861.1"/>
    </source>
</evidence>
<gene>
    <name evidence="1" type="ORF">QR46_2143</name>
</gene>
<reference evidence="1 2" key="1">
    <citation type="journal article" date="2015" name="Mol. Biochem. Parasitol.">
        <title>Identification of polymorphic genes for use in assemblage B genotyping assays through comparative genomics of multiple assemblage B Giardia duodenalis isolates.</title>
        <authorList>
            <person name="Wielinga C."/>
            <person name="Thompson R.C."/>
            <person name="Monis P."/>
            <person name="Ryan U."/>
        </authorList>
    </citation>
    <scope>NUCLEOTIDE SEQUENCE [LARGE SCALE GENOMIC DNA]</scope>
    <source>
        <strain evidence="1 2">BAH15c1</strain>
    </source>
</reference>
<proteinExistence type="predicted"/>
<evidence type="ECO:0000313" key="2">
    <source>
        <dbReference type="Proteomes" id="UP000070089"/>
    </source>
</evidence>
<accession>A0A132NUW2</accession>